<name>A0ABD0KW60_9CAEN</name>
<reference evidence="2 3" key="1">
    <citation type="journal article" date="2023" name="Sci. Data">
        <title>Genome assembly of the Korean intertidal mud-creeper Batillaria attramentaria.</title>
        <authorList>
            <person name="Patra A.K."/>
            <person name="Ho P.T."/>
            <person name="Jun S."/>
            <person name="Lee S.J."/>
            <person name="Kim Y."/>
            <person name="Won Y.J."/>
        </authorList>
    </citation>
    <scope>NUCLEOTIDE SEQUENCE [LARGE SCALE GENOMIC DNA]</scope>
    <source>
        <strain evidence="2">Wonlab-2016</strain>
    </source>
</reference>
<feature type="compositionally biased region" description="Basic and acidic residues" evidence="1">
    <location>
        <begin position="177"/>
        <end position="210"/>
    </location>
</feature>
<feature type="region of interest" description="Disordered" evidence="1">
    <location>
        <begin position="548"/>
        <end position="621"/>
    </location>
</feature>
<evidence type="ECO:0000313" key="2">
    <source>
        <dbReference type="EMBL" id="KAK7491311.1"/>
    </source>
</evidence>
<dbReference type="Proteomes" id="UP001519460">
    <property type="component" value="Unassembled WGS sequence"/>
</dbReference>
<feature type="compositionally biased region" description="Basic residues" evidence="1">
    <location>
        <begin position="609"/>
        <end position="621"/>
    </location>
</feature>
<comment type="caution">
    <text evidence="2">The sequence shown here is derived from an EMBL/GenBank/DDBJ whole genome shotgun (WGS) entry which is preliminary data.</text>
</comment>
<keyword evidence="3" id="KW-1185">Reference proteome</keyword>
<dbReference type="Gene3D" id="1.10.1170.10">
    <property type="entry name" value="Inhibitor Of Apoptosis Protein (2mihbC-IAP-1), Chain A"/>
    <property type="match status" value="1"/>
</dbReference>
<feature type="compositionally biased region" description="Basic and acidic residues" evidence="1">
    <location>
        <begin position="224"/>
        <end position="235"/>
    </location>
</feature>
<dbReference type="EMBL" id="JACVVK020000116">
    <property type="protein sequence ID" value="KAK7491311.1"/>
    <property type="molecule type" value="Genomic_DNA"/>
</dbReference>
<dbReference type="AlphaFoldDB" id="A0ABD0KW60"/>
<dbReference type="InterPro" id="IPR001370">
    <property type="entry name" value="BIR_rpt"/>
</dbReference>
<dbReference type="PROSITE" id="PS50143">
    <property type="entry name" value="BIR_REPEAT_2"/>
    <property type="match status" value="1"/>
</dbReference>
<dbReference type="SUPFAM" id="SSF57924">
    <property type="entry name" value="Inhibitor of apoptosis (IAP) repeat"/>
    <property type="match status" value="1"/>
</dbReference>
<evidence type="ECO:0000256" key="1">
    <source>
        <dbReference type="SAM" id="MobiDB-lite"/>
    </source>
</evidence>
<accession>A0ABD0KW60</accession>
<feature type="compositionally biased region" description="Basic and acidic residues" evidence="1">
    <location>
        <begin position="242"/>
        <end position="270"/>
    </location>
</feature>
<gene>
    <name evidence="2" type="ORF">BaRGS_00017412</name>
</gene>
<feature type="compositionally biased region" description="Polar residues" evidence="1">
    <location>
        <begin position="567"/>
        <end position="585"/>
    </location>
</feature>
<organism evidence="2 3">
    <name type="scientific">Batillaria attramentaria</name>
    <dbReference type="NCBI Taxonomy" id="370345"/>
    <lineage>
        <taxon>Eukaryota</taxon>
        <taxon>Metazoa</taxon>
        <taxon>Spiralia</taxon>
        <taxon>Lophotrochozoa</taxon>
        <taxon>Mollusca</taxon>
        <taxon>Gastropoda</taxon>
        <taxon>Caenogastropoda</taxon>
        <taxon>Sorbeoconcha</taxon>
        <taxon>Cerithioidea</taxon>
        <taxon>Batillariidae</taxon>
        <taxon>Batillaria</taxon>
    </lineage>
</organism>
<proteinExistence type="predicted"/>
<feature type="compositionally biased region" description="Basic and acidic residues" evidence="1">
    <location>
        <begin position="344"/>
        <end position="359"/>
    </location>
</feature>
<feature type="region of interest" description="Disordered" evidence="1">
    <location>
        <begin position="177"/>
        <end position="270"/>
    </location>
</feature>
<feature type="region of interest" description="Disordered" evidence="1">
    <location>
        <begin position="344"/>
        <end position="387"/>
    </location>
</feature>
<protein>
    <submittedName>
        <fullName evidence="2">Uncharacterized protein</fullName>
    </submittedName>
</protein>
<dbReference type="Pfam" id="PF00653">
    <property type="entry name" value="BIR"/>
    <property type="match status" value="1"/>
</dbReference>
<evidence type="ECO:0000313" key="3">
    <source>
        <dbReference type="Proteomes" id="UP001519460"/>
    </source>
</evidence>
<dbReference type="SMART" id="SM00238">
    <property type="entry name" value="BIR"/>
    <property type="match status" value="1"/>
</dbReference>
<sequence length="621" mass="70905">MTTSKQRSSYFTITAVFATVLQTTAITYSFRSVQIGMFEPVKAELEDLLVSCHLQQELSFCCSANKECWRCPWIRLQWFTVEFEYDAQRDFLIFPTGTRSADSALLQHTRLAPQSPDGQVPTMVSCSVSIILLFLFIQLTRNPNNHSHSCCSAVIERNRKRPISDNLTEPYTHVVENNEHEQEELRQKNANQNDHELKDGGKRTDYDTRRVRNPYEQSQARCRQAVESHEHELEKISQTIKIKRDNLREDEGRMADRDIHGGRDPHKHSLERHPAESQHMFAVQQDHNQTYQNNYQSHAETQTTDTGECQNVGTLETGSSSPHRSTQCTHARFEHSKATLRLEKNTAEKQPKETKEKTVGTHFCLPPLKPSQSSKSTQNRDSFREVQQTKEEALKNFSPYRKFPQRKHAKPAHLLEHEDEIYSLARLGSISPGVSGRVFDVYMCADGADGRMQNEFARYASFSNYTPPEGVWMSQLAKAGFYCPQEGSTRLRCAFCPVMIDSKEFIGKSPMEVHQRLSPGCPLVIGRGSGNLPVNQFYQTRGQGYLESLNRQPPLHGLSDDTRNTKEYSATTRRLPSPVTESTTYPRPPQNLEAPSTAAQYQLPPPGQHHTRHTTSRKKCF</sequence>